<dbReference type="SMART" id="SM00710">
    <property type="entry name" value="PbH1"/>
    <property type="match status" value="5"/>
</dbReference>
<organism evidence="3 4">
    <name type="scientific">Flavobacterium urocaniciphilum</name>
    <dbReference type="NCBI Taxonomy" id="1299341"/>
    <lineage>
        <taxon>Bacteria</taxon>
        <taxon>Pseudomonadati</taxon>
        <taxon>Bacteroidota</taxon>
        <taxon>Flavobacteriia</taxon>
        <taxon>Flavobacteriales</taxon>
        <taxon>Flavobacteriaceae</taxon>
        <taxon>Flavobacterium</taxon>
    </lineage>
</organism>
<evidence type="ECO:0000256" key="1">
    <source>
        <dbReference type="ARBA" id="ARBA00022729"/>
    </source>
</evidence>
<dbReference type="InterPro" id="IPR026444">
    <property type="entry name" value="Secre_tail"/>
</dbReference>
<name>A0A1H9AXB5_9FLAO</name>
<sequence>MKKLYFNFEKTKYTNKVYLFFLMLFCLFVNSSYSQIGVTVTNNTNTTPNLAASYTSLANALTDLNAVTAMSGPVTLTLAAGNETAPPTGLILGSASLNAVLSATNTVTITGTGATTILNAGIGTATPASTVPDGIFKLVGADYVTLNAITFTDSNTTNPASMEVGLGMFKLSATDGCQNNTIQNCIFNMQRVNNANATAPMVEGSVGIALMNSTAIASTTALTVTAASGASSNNKFYGNTINGGNYGIVLRGFTAVSPFTLADTNNDVGGASLATGNTILNFGGAAAAANPSAGIRIVDQWGANISYNNINNNNGSGVNHVSTLRGIVTSGGTSASININNNTVSIQSGATTSQLDGINNGIGSTAASNTVNINNNTVLLGYPNVAAAGNTINGIINSGSASVVNVNSNSVSQISGVNLYGTGSWVMIEGGSPGGTLSTSNNIVSNIVRAGASGNIRGVKATTPTGMWTCTGNLVENISYSLATSTGNIDGIYDLSSATLTNIYSNIVRNLSTPTTGIIQGVRVNTTAGTHSCSNNQVYNFSTTAGGAGGGTFTGISYGVGVTSIFGNTIYNLNSTGTTGGTVGTITGLSQTGGTTSSMYNNKVYNLSSTSTGATIIGINSSVVTTSSIYNNLIGDLFAPAANVVNAIRGIDVSSTNANVYHNTVNINATSTGTNFGSSALNASATTNLDLKNNIFLNASVANGTGLTTAYRRSTTVLTAYSTASNNNLFYAGTPSATNLIFNDGTNSDQTLAAFKARVTPRESSSISENPTFVSTTGSNSTYLHINTVTPTGIESGGMAIGSVTTDFDNDIRQGNVGYVGTGLAPDMGADEFEGVSTTPVCSGTPALANTLTSNNNFCVGNSTILSLDVNYTTLGISYQWESSMDNISYSPIGSANLSSYTASPIFSTWYRCVVSCSASGLSMTSTPVQVNINMATFATIPLTESFESTWITSCVTAPLGEDVPNNSWRMIKGVDADASWRADNTTTTLSGWLSVNGAYTPISQNGARSARFHSYNVSPAGDKGSLDLYVNLSPAGTKELSFYYITPNTGIDQLELFLSTDGGATFNPLATTPALAAPTTAVTTWTNVKANLATNSATCVIRFRATGDNGSFDIGLDNVSITLICSGAQSITTSPNVSICNGDSTVLSVSSANDPNHSYVWSPATGLSATTGSSVTANPTTTTTYTVTATDLIGGCVTTGSIVVTVNPAPTAVTVTPANAPICTGSIQQLTATGGKYIITSLSGTGASTSVGNTTGSTLGPNPLQNYYGGNKQQWIYTAAELSALGLVSGTQINSIKLELVNANTTVALSNLVVKMKNTTTGSFASTTAWETGLTTVKAAGSYTPVVGLNTFTFDVPFTWDGTSNLVIEMNYSNNNTGAGSNYNTAKYSPTAFVSTIFYRNDTQTAAVIDAFVGAANYTYSSRNDVTFGYYVNAPVTWSPITDLYTDAAATIAYTGTATNMVYTKPTAGITYTATATLGGCTKSNTSVVSLVPNTSNSTTASACDSYTWSVNGATYTSSGTYTNVVGCHTETLNLTITPSTSNSTTASACDSYTWSVNGATYTTSGTYTNVVGCHTETLNLTITPSTSNSTTASACDSYTWSVNGANYTSSGTYTNVVGCHTETLNLTITPSTSNSTTASACDSYTWSVNGATYTSSGTYTNVVGCHTETLNLTITPSTSNATTASACDSYTWSVNGATYTSSGTYTNVVGCHTETLNLTITPSTSNATTASACDSYTWSVNGATYTSSGTYTNVVGCHTETLNLTITPSTSNSTTATACDSYTWSVNGATYTSSGTYTNVVGCHTETLNLTITPSTSNATTISACDSYTWSVNGATYTSSGTYTNVSGCHTETLNLTITVATISGSSTQVINGGIATDVTIEDIVVTSNGTVTWYASASDAAANINPLPAGTVLNNGDIYYGVTNIGSCRSTVLAVTVTVVLGTESFDLNELNYYPNPVQEMFNIKYNRNITDIQIFDLSGRMVKSLQPNTDMVEINLRELSSAMYIVKLKSEDNKQTEIKIVKK</sequence>
<keyword evidence="1" id="KW-0732">Signal</keyword>
<dbReference type="NCBIfam" id="TIGR04183">
    <property type="entry name" value="Por_Secre_tail"/>
    <property type="match status" value="1"/>
</dbReference>
<protein>
    <submittedName>
        <fullName evidence="3">Por secretion system C-terminal sorting domain-containing protein</fullName>
    </submittedName>
</protein>
<dbReference type="Proteomes" id="UP000198648">
    <property type="component" value="Unassembled WGS sequence"/>
</dbReference>
<dbReference type="Pfam" id="PF18962">
    <property type="entry name" value="Por_Secre_tail"/>
    <property type="match status" value="1"/>
</dbReference>
<evidence type="ECO:0000313" key="4">
    <source>
        <dbReference type="Proteomes" id="UP000198648"/>
    </source>
</evidence>
<proteinExistence type="predicted"/>
<accession>A0A1H9AXB5</accession>
<dbReference type="RefSeq" id="WP_091466497.1">
    <property type="nucleotide sequence ID" value="NZ_FOEI01000002.1"/>
</dbReference>
<dbReference type="EMBL" id="FOEI01000002">
    <property type="protein sequence ID" value="SEP81400.1"/>
    <property type="molecule type" value="Genomic_DNA"/>
</dbReference>
<gene>
    <name evidence="3" type="ORF">SAMN05444005_102392</name>
</gene>
<evidence type="ECO:0000313" key="3">
    <source>
        <dbReference type="EMBL" id="SEP81400.1"/>
    </source>
</evidence>
<evidence type="ECO:0000259" key="2">
    <source>
        <dbReference type="Pfam" id="PF18962"/>
    </source>
</evidence>
<feature type="domain" description="Secretion system C-terminal sorting" evidence="2">
    <location>
        <begin position="1957"/>
        <end position="2024"/>
    </location>
</feature>
<dbReference type="InterPro" id="IPR006626">
    <property type="entry name" value="PbH1"/>
</dbReference>
<keyword evidence="4" id="KW-1185">Reference proteome</keyword>
<reference evidence="3 4" key="1">
    <citation type="submission" date="2016-10" db="EMBL/GenBank/DDBJ databases">
        <authorList>
            <person name="de Groot N.N."/>
        </authorList>
    </citation>
    <scope>NUCLEOTIDE SEQUENCE [LARGE SCALE GENOMIC DNA]</scope>
    <source>
        <strain evidence="3 4">DSM 27078</strain>
    </source>
</reference>
<dbReference type="OrthoDB" id="1391570at2"/>
<dbReference type="STRING" id="1299341.SAMN05444005_102392"/>